<dbReference type="Gene3D" id="2.115.10.20">
    <property type="entry name" value="Glycosyl hydrolase domain, family 43"/>
    <property type="match status" value="1"/>
</dbReference>
<keyword evidence="4 5" id="KW-0326">Glycosidase</keyword>
<gene>
    <name evidence="8" type="ORF">L8U60_06935</name>
</gene>
<dbReference type="InterPro" id="IPR051214">
    <property type="entry name" value="GH32_Enzymes"/>
</dbReference>
<dbReference type="Pfam" id="PF00251">
    <property type="entry name" value="Glyco_hydro_32N"/>
    <property type="match status" value="1"/>
</dbReference>
<evidence type="ECO:0000256" key="3">
    <source>
        <dbReference type="ARBA" id="ARBA00022801"/>
    </source>
</evidence>
<evidence type="ECO:0000256" key="1">
    <source>
        <dbReference type="ARBA" id="ARBA00009902"/>
    </source>
</evidence>
<feature type="domain" description="Glycosyl hydrolase family 32 N-terminal" evidence="6">
    <location>
        <begin position="9"/>
        <end position="336"/>
    </location>
</feature>
<evidence type="ECO:0000259" key="7">
    <source>
        <dbReference type="Pfam" id="PF08244"/>
    </source>
</evidence>
<sequence>MSTLRPELHVTAERGILDAAAGMLRNGDDWHLFYQYETEPGAPTRWAHQFSEGTPFDFYECDDVVVPVGGETRVLAGSVVASKTGTSLYFTSETSAGTTIQVAHVDDIDALCEHLDESDDVDPGVRRLGPVVKDTGRFLRFRSPCVVPDWEENEDRDQGQAGWLMLASTGQEDNPVPVVLESTDQETWTLIGPLSFDGDSGIPEDARTVAPRIIRLRDEVDGVIYDVLFLTQEREDGEVSGYLVGTLDGAEFRVTTPFSRLDYGHDFTRPRSTNVVPGTQTDDERYAEARIFGLLASSGRGGDPTTQPTWATEGWANALSLPRVVTLAGGKLYQTPAPGLPSAVGASERAMLWTGLCEIPVGSSITLDIVDSQGKTCATIVHSGDKITLDRLDGQPAVAELDDEDEDHISVLIDGSAIEIFAGGGAVTLSSRFWPENGVADIRTTVDGDAEINEQQRRGVSA</sequence>
<reference evidence="8" key="1">
    <citation type="submission" date="2022-02" db="EMBL/GenBank/DDBJ databases">
        <title>Corynebacterium sp. from urogenital microbiome.</title>
        <authorList>
            <person name="Cappelli E.A."/>
            <person name="Ribeiro T.G."/>
            <person name="Peixe L."/>
        </authorList>
    </citation>
    <scope>NUCLEOTIDE SEQUENCE</scope>
    <source>
        <strain evidence="8">C8Ua_172</strain>
    </source>
</reference>
<evidence type="ECO:0000259" key="6">
    <source>
        <dbReference type="Pfam" id="PF00251"/>
    </source>
</evidence>
<dbReference type="PANTHER" id="PTHR43101:SF1">
    <property type="entry name" value="BETA-FRUCTOSIDASE"/>
    <property type="match status" value="1"/>
</dbReference>
<dbReference type="PANTHER" id="PTHR43101">
    <property type="entry name" value="BETA-FRUCTOSIDASE"/>
    <property type="match status" value="1"/>
</dbReference>
<protein>
    <recommendedName>
        <fullName evidence="2">beta-fructofuranosidase</fullName>
        <ecNumber evidence="2">3.2.1.26</ecNumber>
    </recommendedName>
</protein>
<dbReference type="InterPro" id="IPR001362">
    <property type="entry name" value="Glyco_hydro_32"/>
</dbReference>
<comment type="caution">
    <text evidence="8">The sequence shown here is derived from an EMBL/GenBank/DDBJ whole genome shotgun (WGS) entry which is preliminary data.</text>
</comment>
<name>A0A9X3LU98_9CORY</name>
<dbReference type="EMBL" id="JAKMUS010000009">
    <property type="protein sequence ID" value="MCZ9294219.1"/>
    <property type="molecule type" value="Genomic_DNA"/>
</dbReference>
<organism evidence="8 9">
    <name type="scientific">Corynebacterium meitnerae</name>
    <dbReference type="NCBI Taxonomy" id="2913498"/>
    <lineage>
        <taxon>Bacteria</taxon>
        <taxon>Bacillati</taxon>
        <taxon>Actinomycetota</taxon>
        <taxon>Actinomycetes</taxon>
        <taxon>Mycobacteriales</taxon>
        <taxon>Corynebacteriaceae</taxon>
        <taxon>Corynebacterium</taxon>
    </lineage>
</organism>
<proteinExistence type="inferred from homology"/>
<evidence type="ECO:0000256" key="2">
    <source>
        <dbReference type="ARBA" id="ARBA00012758"/>
    </source>
</evidence>
<feature type="domain" description="Glycosyl hydrolase family 32 C-terminal" evidence="7">
    <location>
        <begin position="383"/>
        <end position="451"/>
    </location>
</feature>
<comment type="similarity">
    <text evidence="1 5">Belongs to the glycosyl hydrolase 32 family.</text>
</comment>
<dbReference type="GO" id="GO:0005975">
    <property type="term" value="P:carbohydrate metabolic process"/>
    <property type="evidence" value="ECO:0007669"/>
    <property type="project" value="InterPro"/>
</dbReference>
<dbReference type="Pfam" id="PF08244">
    <property type="entry name" value="Glyco_hydro_32C"/>
    <property type="match status" value="1"/>
</dbReference>
<accession>A0A9X3LU98</accession>
<evidence type="ECO:0000313" key="9">
    <source>
        <dbReference type="Proteomes" id="UP001146468"/>
    </source>
</evidence>
<dbReference type="GO" id="GO:0004564">
    <property type="term" value="F:beta-fructofuranosidase activity"/>
    <property type="evidence" value="ECO:0007669"/>
    <property type="project" value="UniProtKB-EC"/>
</dbReference>
<evidence type="ECO:0000313" key="8">
    <source>
        <dbReference type="EMBL" id="MCZ9294219.1"/>
    </source>
</evidence>
<dbReference type="SMART" id="SM00640">
    <property type="entry name" value="Glyco_32"/>
    <property type="match status" value="1"/>
</dbReference>
<keyword evidence="3 5" id="KW-0378">Hydrolase</keyword>
<dbReference type="SUPFAM" id="SSF75005">
    <property type="entry name" value="Arabinanase/levansucrase/invertase"/>
    <property type="match status" value="1"/>
</dbReference>
<keyword evidence="9" id="KW-1185">Reference proteome</keyword>
<dbReference type="InterPro" id="IPR013320">
    <property type="entry name" value="ConA-like_dom_sf"/>
</dbReference>
<dbReference type="InterPro" id="IPR023296">
    <property type="entry name" value="Glyco_hydro_beta-prop_sf"/>
</dbReference>
<evidence type="ECO:0000256" key="4">
    <source>
        <dbReference type="ARBA" id="ARBA00023295"/>
    </source>
</evidence>
<dbReference type="AlphaFoldDB" id="A0A9X3LU98"/>
<evidence type="ECO:0000256" key="5">
    <source>
        <dbReference type="RuleBase" id="RU362110"/>
    </source>
</evidence>
<dbReference type="InterPro" id="IPR013189">
    <property type="entry name" value="Glyco_hydro_32_C"/>
</dbReference>
<dbReference type="RefSeq" id="WP_269965638.1">
    <property type="nucleotide sequence ID" value="NZ_JAKMUS010000009.1"/>
</dbReference>
<dbReference type="InterPro" id="IPR013148">
    <property type="entry name" value="Glyco_hydro_32_N"/>
</dbReference>
<dbReference type="EC" id="3.2.1.26" evidence="2"/>
<dbReference type="SUPFAM" id="SSF49899">
    <property type="entry name" value="Concanavalin A-like lectins/glucanases"/>
    <property type="match status" value="1"/>
</dbReference>
<dbReference type="Proteomes" id="UP001146468">
    <property type="component" value="Unassembled WGS sequence"/>
</dbReference>
<dbReference type="Gene3D" id="2.60.120.560">
    <property type="entry name" value="Exo-inulinase, domain 1"/>
    <property type="match status" value="1"/>
</dbReference>